<feature type="transmembrane region" description="Helical" evidence="20">
    <location>
        <begin position="399"/>
        <end position="422"/>
    </location>
</feature>
<evidence type="ECO:0000256" key="9">
    <source>
        <dbReference type="ARBA" id="ARBA00044899"/>
    </source>
</evidence>
<comment type="catalytic activity">
    <reaction evidence="5">
        <text>L-alpha-aminoacyl-L-histidine(out) = L-alpha-aminoacyl-L-histidine(in)</text>
        <dbReference type="Rhea" id="RHEA:79375"/>
        <dbReference type="ChEBI" id="CHEBI:229967"/>
    </reaction>
</comment>
<organism evidence="22 23">
    <name type="scientific">Paratrimastix pyriformis</name>
    <dbReference type="NCBI Taxonomy" id="342808"/>
    <lineage>
        <taxon>Eukaryota</taxon>
        <taxon>Metamonada</taxon>
        <taxon>Preaxostyla</taxon>
        <taxon>Paratrimastigidae</taxon>
        <taxon>Paratrimastix</taxon>
    </lineage>
</organism>
<dbReference type="InterPro" id="IPR020846">
    <property type="entry name" value="MFS_dom"/>
</dbReference>
<comment type="catalytic activity">
    <reaction evidence="14">
        <text>L-lysyl-glycine(out) = L-lysyl-glycine(in)</text>
        <dbReference type="Rhea" id="RHEA:79407"/>
        <dbReference type="ChEBI" id="CHEBI:191202"/>
    </reaction>
</comment>
<feature type="transmembrane region" description="Helical" evidence="20">
    <location>
        <begin position="75"/>
        <end position="97"/>
    </location>
</feature>
<comment type="catalytic activity">
    <reaction evidence="7">
        <text>L-alpha-aminoacyl-L-lysine(out) = L-alpha-aminoacyl-L-lysine(in)</text>
        <dbReference type="Rhea" id="RHEA:79383"/>
        <dbReference type="ChEBI" id="CHEBI:229966"/>
    </reaction>
</comment>
<dbReference type="Pfam" id="PF07690">
    <property type="entry name" value="MFS_1"/>
    <property type="match status" value="2"/>
</dbReference>
<comment type="caution">
    <text evidence="22">The sequence shown here is derived from an EMBL/GenBank/DDBJ whole genome shotgun (WGS) entry which is preliminary data.</text>
</comment>
<name>A0ABQ8UUQ5_9EUKA</name>
<evidence type="ECO:0000256" key="3">
    <source>
        <dbReference type="ARBA" id="ARBA00044878"/>
    </source>
</evidence>
<dbReference type="InterPro" id="IPR052187">
    <property type="entry name" value="MFSD1"/>
</dbReference>
<comment type="catalytic activity">
    <reaction evidence="12">
        <text>L-histidyl-L-alpha-amino acid(out) = L-histidyl-L-alpha-amino acid(in)</text>
        <dbReference type="Rhea" id="RHEA:79379"/>
        <dbReference type="ChEBI" id="CHEBI:229964"/>
    </reaction>
</comment>
<feature type="compositionally biased region" description="Low complexity" evidence="19">
    <location>
        <begin position="471"/>
        <end position="497"/>
    </location>
</feature>
<keyword evidence="20" id="KW-0472">Membrane</keyword>
<feature type="transmembrane region" description="Helical" evidence="20">
    <location>
        <begin position="48"/>
        <end position="69"/>
    </location>
</feature>
<proteinExistence type="predicted"/>
<protein>
    <recommendedName>
        <fullName evidence="15">Lysosomal dipeptide transporter MFSD1</fullName>
    </recommendedName>
    <alternativeName>
        <fullName evidence="16">Major facilitator superfamily domain-containing protein 1</fullName>
    </alternativeName>
</protein>
<comment type="subunit">
    <text evidence="18">Homodimer. Interacts with lysosomal protein GLMP (via lumenal domain); the interaction starts while both proteins are still in the endoplasmic reticulum and is required for stabilization of MFSD1 in lysosomes but has no direct effect on its targeting to lysosomes or transporter activity.</text>
</comment>
<evidence type="ECO:0000256" key="8">
    <source>
        <dbReference type="ARBA" id="ARBA00044898"/>
    </source>
</evidence>
<evidence type="ECO:0000256" key="4">
    <source>
        <dbReference type="ARBA" id="ARBA00044881"/>
    </source>
</evidence>
<dbReference type="PANTHER" id="PTHR23512">
    <property type="entry name" value="MAJOR FACILITATOR SUPERFAMILY DOMAIN-CONTAINING PROTEIN 1"/>
    <property type="match status" value="1"/>
</dbReference>
<evidence type="ECO:0000256" key="7">
    <source>
        <dbReference type="ARBA" id="ARBA00044893"/>
    </source>
</evidence>
<keyword evidence="20" id="KW-0812">Transmembrane</keyword>
<comment type="catalytic activity">
    <reaction evidence="6">
        <text>L-lysyl-L-alpha-amino acid(out) = L-lysyl-L-alpha-amino acid(in)</text>
        <dbReference type="Rhea" id="RHEA:79387"/>
        <dbReference type="ChEBI" id="CHEBI:229965"/>
    </reaction>
</comment>
<comment type="catalytic activity">
    <reaction evidence="4">
        <text>L-alpha-aminoacyl-L-arginine(out) = L-alpha-aminoacyl-L-arginine(in)</text>
        <dbReference type="Rhea" id="RHEA:79367"/>
        <dbReference type="ChEBI" id="CHEBI:229968"/>
    </reaction>
</comment>
<evidence type="ECO:0000256" key="5">
    <source>
        <dbReference type="ARBA" id="ARBA00044884"/>
    </source>
</evidence>
<feature type="transmembrane region" description="Helical" evidence="20">
    <location>
        <begin position="136"/>
        <end position="158"/>
    </location>
</feature>
<evidence type="ECO:0000256" key="2">
    <source>
        <dbReference type="ARBA" id="ARBA00044876"/>
    </source>
</evidence>
<reference evidence="22" key="1">
    <citation type="journal article" date="2022" name="bioRxiv">
        <title>Genomics of Preaxostyla Flagellates Illuminates Evolutionary Transitions and the Path Towards Mitochondrial Loss.</title>
        <authorList>
            <person name="Novak L.V.F."/>
            <person name="Treitli S.C."/>
            <person name="Pyrih J."/>
            <person name="Halakuc P."/>
            <person name="Pipaliya S.V."/>
            <person name="Vacek V."/>
            <person name="Brzon O."/>
            <person name="Soukal P."/>
            <person name="Eme L."/>
            <person name="Dacks J.B."/>
            <person name="Karnkowska A."/>
            <person name="Elias M."/>
            <person name="Hampl V."/>
        </authorList>
    </citation>
    <scope>NUCLEOTIDE SEQUENCE</scope>
    <source>
        <strain evidence="22">RCP-MX</strain>
    </source>
</reference>
<evidence type="ECO:0000256" key="11">
    <source>
        <dbReference type="ARBA" id="ARBA00044903"/>
    </source>
</evidence>
<comment type="catalytic activity">
    <reaction evidence="13">
        <text>L-alanyl-L-lysine(out) = L-alanyl-L-lysine(in)</text>
        <dbReference type="Rhea" id="RHEA:79415"/>
        <dbReference type="ChEBI" id="CHEBI:192470"/>
    </reaction>
</comment>
<comment type="catalytic activity">
    <reaction evidence="10">
        <text>L-lysyl-L-lysine(out) = L-lysyl-L-lysine(in)</text>
        <dbReference type="Rhea" id="RHEA:79403"/>
        <dbReference type="ChEBI" id="CHEBI:229956"/>
    </reaction>
</comment>
<dbReference type="PANTHER" id="PTHR23512:SF12">
    <property type="entry name" value="TRANSPORTER, PUTATIVE (AFU_ORTHOLOGUE AFUA_4G00260)-RELATED"/>
    <property type="match status" value="1"/>
</dbReference>
<dbReference type="InterPro" id="IPR036259">
    <property type="entry name" value="MFS_trans_sf"/>
</dbReference>
<evidence type="ECO:0000259" key="21">
    <source>
        <dbReference type="PROSITE" id="PS50850"/>
    </source>
</evidence>
<feature type="transmembrane region" description="Helical" evidence="20">
    <location>
        <begin position="6"/>
        <end position="27"/>
    </location>
</feature>
<feature type="transmembrane region" description="Helical" evidence="20">
    <location>
        <begin position="309"/>
        <end position="329"/>
    </location>
</feature>
<comment type="catalytic activity">
    <reaction evidence="9">
        <text>L-arginyl-L-alpha-amino acid(out) = L-arginyl-L-alpha-amino acid(in)</text>
        <dbReference type="Rhea" id="RHEA:79371"/>
        <dbReference type="ChEBI" id="CHEBI:84315"/>
    </reaction>
</comment>
<evidence type="ECO:0000256" key="15">
    <source>
        <dbReference type="ARBA" id="ARBA00044985"/>
    </source>
</evidence>
<feature type="transmembrane region" description="Helical" evidence="20">
    <location>
        <begin position="428"/>
        <end position="448"/>
    </location>
</feature>
<evidence type="ECO:0000256" key="6">
    <source>
        <dbReference type="ARBA" id="ARBA00044891"/>
    </source>
</evidence>
<comment type="subcellular location">
    <subcellularLocation>
        <location evidence="1">Membrane</location>
        <topology evidence="1">Multi-pass membrane protein</topology>
    </subcellularLocation>
</comment>
<evidence type="ECO:0000256" key="18">
    <source>
        <dbReference type="ARBA" id="ARBA00046376"/>
    </source>
</evidence>
<evidence type="ECO:0000256" key="14">
    <source>
        <dbReference type="ARBA" id="ARBA00044924"/>
    </source>
</evidence>
<evidence type="ECO:0000256" key="10">
    <source>
        <dbReference type="ARBA" id="ARBA00044900"/>
    </source>
</evidence>
<dbReference type="PROSITE" id="PS50850">
    <property type="entry name" value="MFS"/>
    <property type="match status" value="1"/>
</dbReference>
<feature type="transmembrane region" description="Helical" evidence="20">
    <location>
        <begin position="336"/>
        <end position="357"/>
    </location>
</feature>
<dbReference type="InterPro" id="IPR011701">
    <property type="entry name" value="MFS"/>
</dbReference>
<comment type="catalytic activity">
    <reaction evidence="8">
        <text>L-aspartyl-L-lysine(out) = L-aspartyl-L-lysine(in)</text>
        <dbReference type="Rhea" id="RHEA:79411"/>
        <dbReference type="ChEBI" id="CHEBI:229953"/>
    </reaction>
</comment>
<evidence type="ECO:0000256" key="13">
    <source>
        <dbReference type="ARBA" id="ARBA00044919"/>
    </source>
</evidence>
<gene>
    <name evidence="22" type="ORF">PAPYR_1463</name>
</gene>
<keyword evidence="23" id="KW-1185">Reference proteome</keyword>
<dbReference type="Gene3D" id="1.20.1250.20">
    <property type="entry name" value="MFS general substrate transporter like domains"/>
    <property type="match status" value="1"/>
</dbReference>
<evidence type="ECO:0000256" key="1">
    <source>
        <dbReference type="ARBA" id="ARBA00004141"/>
    </source>
</evidence>
<evidence type="ECO:0000256" key="16">
    <source>
        <dbReference type="ARBA" id="ARBA00045018"/>
    </source>
</evidence>
<evidence type="ECO:0000256" key="17">
    <source>
        <dbReference type="ARBA" id="ARBA00045709"/>
    </source>
</evidence>
<feature type="transmembrane region" description="Helical" evidence="20">
    <location>
        <begin position="363"/>
        <end position="387"/>
    </location>
</feature>
<keyword evidence="20" id="KW-1133">Transmembrane helix</keyword>
<evidence type="ECO:0000313" key="23">
    <source>
        <dbReference type="Proteomes" id="UP001141327"/>
    </source>
</evidence>
<comment type="catalytic activity">
    <reaction evidence="11">
        <text>L-arginyl-glycine(out) = L-arginyl-glycine(in)</text>
        <dbReference type="Rhea" id="RHEA:79391"/>
        <dbReference type="ChEBI" id="CHEBI:229955"/>
    </reaction>
</comment>
<comment type="catalytic activity">
    <reaction evidence="2">
        <text>L-lysyl-L-alanine(out) = L-lysyl-L-alanine(in)</text>
        <dbReference type="Rhea" id="RHEA:79399"/>
        <dbReference type="ChEBI" id="CHEBI:229954"/>
    </reaction>
</comment>
<feature type="region of interest" description="Disordered" evidence="19">
    <location>
        <begin position="465"/>
        <end position="517"/>
    </location>
</feature>
<evidence type="ECO:0000256" key="12">
    <source>
        <dbReference type="ARBA" id="ARBA00044912"/>
    </source>
</evidence>
<evidence type="ECO:0000256" key="20">
    <source>
        <dbReference type="SAM" id="Phobius"/>
    </source>
</evidence>
<feature type="transmembrane region" description="Helical" evidence="20">
    <location>
        <begin position="170"/>
        <end position="192"/>
    </location>
</feature>
<feature type="domain" description="Major facilitator superfamily (MFS) profile" evidence="21">
    <location>
        <begin position="1"/>
        <end position="451"/>
    </location>
</feature>
<dbReference type="Proteomes" id="UP001141327">
    <property type="component" value="Unassembled WGS sequence"/>
</dbReference>
<comment type="catalytic activity">
    <reaction evidence="3">
        <text>L-histidyl-glycine(out) = L-histidyl-glycine(in)</text>
        <dbReference type="Rhea" id="RHEA:79395"/>
        <dbReference type="ChEBI" id="CHEBI:229957"/>
    </reaction>
</comment>
<evidence type="ECO:0000313" key="22">
    <source>
        <dbReference type="EMBL" id="KAJ4461806.1"/>
    </source>
</evidence>
<evidence type="ECO:0000256" key="19">
    <source>
        <dbReference type="SAM" id="MobiDB-lite"/>
    </source>
</evidence>
<dbReference type="SUPFAM" id="SSF103473">
    <property type="entry name" value="MFS general substrate transporter"/>
    <property type="match status" value="1"/>
</dbReference>
<dbReference type="EMBL" id="JAPMOS010000005">
    <property type="protein sequence ID" value="KAJ4461806.1"/>
    <property type="molecule type" value="Genomic_DNA"/>
</dbReference>
<sequence length="549" mass="57943">MRQTAQFLLFLLGVGVLLLPVGGYFGYESVSALSSTIIADLNITTAEYSLLFSFYSLPNIVLVFVGGISMDRLGLAFTTNFCSACVVIGAALVALGAQIRQFSVMLMGRLLFGIGSESIGMGQTPYLARYFTGSQYVLWMSAATTFCRVAAFGAYMLMAPMAQAMGVYTAALWACVAICAVPALANLGLIPLNRHLDKAAMSVGDKVASHKKCRISDLKVRPHPPGPLPPIPLRSIPLLIVRPPWALAAQELRPLYWICLVVVALFYSSYKVLSPAQLPVLSAPRRAMGMTSAAVKLIVSKWGFSEEQAGFASSLIFIFPIFLTIPLGAMISRYRLITPLVTAGTLLALVSTLLLVFTDLTPYLAMCLYGLGSTCFSGAIWPAIPLIVPENLVGSGTGLMYAVRNGAIALVVFVVGLISSAAGLEGGILFLCGCIAVTLALCGLLWYVDLTRMGGVLTWRRPLAAMPQPPSESGTPPTTSSTPSPSPAPSFGSPALSERAPLRPRMQQSAAPSAAPEIVAYDDPVAVRARPLGAGINNGDLPGTGAPTL</sequence>
<comment type="function">
    <text evidence="17">Lysosomal dipeptide uniporter that selectively exports lysine, arginine or histidine-containing dipeptides with a net positive charge from the lysosome lumen into the cytosol. Could play a role in a specific type of protein O-glycosylation indirectly regulating macrophages migration and tissue invasion. Also essential for liver homeostasis.</text>
</comment>
<accession>A0ABQ8UUQ5</accession>